<dbReference type="InterPro" id="IPR007700">
    <property type="entry name" value="DUF668"/>
</dbReference>
<evidence type="ECO:0000313" key="4">
    <source>
        <dbReference type="Proteomes" id="UP001188597"/>
    </source>
</evidence>
<feature type="domain" description="DUF668" evidence="2">
    <location>
        <begin position="26"/>
        <end position="90"/>
    </location>
</feature>
<accession>A0AA89AKL6</accession>
<name>A0AA89AKL6_9ASTE</name>
<keyword evidence="4" id="KW-1185">Reference proteome</keyword>
<feature type="region of interest" description="Disordered" evidence="1">
    <location>
        <begin position="204"/>
        <end position="229"/>
    </location>
</feature>
<feature type="compositionally biased region" description="Polar residues" evidence="1">
    <location>
        <begin position="220"/>
        <end position="229"/>
    </location>
</feature>
<dbReference type="Proteomes" id="UP001188597">
    <property type="component" value="Unassembled WGS sequence"/>
</dbReference>
<dbReference type="InterPro" id="IPR045021">
    <property type="entry name" value="PSI1/2/3"/>
</dbReference>
<evidence type="ECO:0000313" key="3">
    <source>
        <dbReference type="EMBL" id="KAK3007409.1"/>
    </source>
</evidence>
<dbReference type="PANTHER" id="PTHR31730">
    <property type="entry name" value="OS01G0873900 PROTEIN"/>
    <property type="match status" value="1"/>
</dbReference>
<protein>
    <recommendedName>
        <fullName evidence="2">DUF668 domain-containing protein</fullName>
    </recommendedName>
</protein>
<dbReference type="Pfam" id="PF05003">
    <property type="entry name" value="DUF668"/>
    <property type="match status" value="1"/>
</dbReference>
<comment type="caution">
    <text evidence="3">The sequence shown here is derived from an EMBL/GenBank/DDBJ whole genome shotgun (WGS) entry which is preliminary data.</text>
</comment>
<dbReference type="GO" id="GO:0045927">
    <property type="term" value="P:positive regulation of growth"/>
    <property type="evidence" value="ECO:0007669"/>
    <property type="project" value="InterPro"/>
</dbReference>
<organism evidence="3 4">
    <name type="scientific">Escallonia herrerae</name>
    <dbReference type="NCBI Taxonomy" id="1293975"/>
    <lineage>
        <taxon>Eukaryota</taxon>
        <taxon>Viridiplantae</taxon>
        <taxon>Streptophyta</taxon>
        <taxon>Embryophyta</taxon>
        <taxon>Tracheophyta</taxon>
        <taxon>Spermatophyta</taxon>
        <taxon>Magnoliopsida</taxon>
        <taxon>eudicotyledons</taxon>
        <taxon>Gunneridae</taxon>
        <taxon>Pentapetalae</taxon>
        <taxon>asterids</taxon>
        <taxon>campanulids</taxon>
        <taxon>Escalloniales</taxon>
        <taxon>Escalloniaceae</taxon>
        <taxon>Escallonia</taxon>
    </lineage>
</organism>
<dbReference type="EMBL" id="JAVXUP010001870">
    <property type="protein sequence ID" value="KAK3007409.1"/>
    <property type="molecule type" value="Genomic_DNA"/>
</dbReference>
<evidence type="ECO:0000259" key="2">
    <source>
        <dbReference type="Pfam" id="PF05003"/>
    </source>
</evidence>
<gene>
    <name evidence="3" type="ORF">RJ639_017080</name>
</gene>
<sequence length="256" mass="28385">MTSSTVPGNEPGLTRVVSPLFLVLAVARSNAMPPNTRDTLYQSLPPSIKSPLRAKLHSFHVKEELTVTEIKAEMEKTLHWLVPISINTAKSEVNRKPTGLSDIIRIDTLHHADKQKTEAYILELMAWLNHLVSRSKVVGNGGSIRSPIKSPTVPTHQENNHLLTNETANASSPLPKVEDQEIIYKERTQETVREIQDFESVKSGIRKHEEQMESNDDSTTRGSNNFLTAEGESSSIPVVGVDIKAVDVLCRVDNPI</sequence>
<dbReference type="PANTHER" id="PTHR31730:SF2">
    <property type="entry name" value="PROTEIN PSK SIMULATOR 3"/>
    <property type="match status" value="1"/>
</dbReference>
<proteinExistence type="predicted"/>
<evidence type="ECO:0000256" key="1">
    <source>
        <dbReference type="SAM" id="MobiDB-lite"/>
    </source>
</evidence>
<dbReference type="AlphaFoldDB" id="A0AA89AKL6"/>
<reference evidence="3" key="1">
    <citation type="submission" date="2022-12" db="EMBL/GenBank/DDBJ databases">
        <title>Draft genome assemblies for two species of Escallonia (Escalloniales).</title>
        <authorList>
            <person name="Chanderbali A."/>
            <person name="Dervinis C."/>
            <person name="Anghel I."/>
            <person name="Soltis D."/>
            <person name="Soltis P."/>
            <person name="Zapata F."/>
        </authorList>
    </citation>
    <scope>NUCLEOTIDE SEQUENCE</scope>
    <source>
        <strain evidence="3">UCBG64.0493</strain>
        <tissue evidence="3">Leaf</tissue>
    </source>
</reference>